<keyword evidence="1" id="KW-0521">NADP</keyword>
<evidence type="ECO:0000313" key="6">
    <source>
        <dbReference type="Proteomes" id="UP001604336"/>
    </source>
</evidence>
<keyword evidence="2" id="KW-0560">Oxidoreductase</keyword>
<dbReference type="PANTHER" id="PTHR43070">
    <property type="match status" value="1"/>
</dbReference>
<evidence type="ECO:0000256" key="1">
    <source>
        <dbReference type="ARBA" id="ARBA00022857"/>
    </source>
</evidence>
<dbReference type="SUPFAM" id="SSF55347">
    <property type="entry name" value="Glyceraldehyde-3-phosphate dehydrogenase-like, C-terminal domain"/>
    <property type="match status" value="1"/>
</dbReference>
<gene>
    <name evidence="5" type="ORF">Adt_29497</name>
</gene>
<dbReference type="EMBL" id="JBFOLK010000009">
    <property type="protein sequence ID" value="KAL2484741.1"/>
    <property type="molecule type" value="Genomic_DNA"/>
</dbReference>
<accession>A0ABD1R9F3</accession>
<evidence type="ECO:0000313" key="5">
    <source>
        <dbReference type="EMBL" id="KAL2484741.1"/>
    </source>
</evidence>
<feature type="region of interest" description="Disordered" evidence="3">
    <location>
        <begin position="128"/>
        <end position="178"/>
    </location>
</feature>
<reference evidence="6" key="1">
    <citation type="submission" date="2024-07" db="EMBL/GenBank/DDBJ databases">
        <title>Two chromosome-level genome assemblies of Korean endemic species Abeliophyllum distichum and Forsythia ovata (Oleaceae).</title>
        <authorList>
            <person name="Jang H."/>
        </authorList>
    </citation>
    <scope>NUCLEOTIDE SEQUENCE [LARGE SCALE GENOMIC DNA]</scope>
</reference>
<dbReference type="Pfam" id="PF00742">
    <property type="entry name" value="Homoserine_dh"/>
    <property type="match status" value="1"/>
</dbReference>
<dbReference type="Gene3D" id="3.30.360.10">
    <property type="entry name" value="Dihydrodipicolinate Reductase, domain 2"/>
    <property type="match status" value="1"/>
</dbReference>
<proteinExistence type="predicted"/>
<sequence>MQVIILARESGLKLELSDIPVQSLVPESLKASGSAEEFLLQLPQFDEDMAERRQEAEAAGEVLRYVGVVDVVNQKGTVELRRYKKEHPFAQLSGSDNIIAFTTQRYEKQPLIVRGPGAGAEVTAGRETGAKGKATGQSRFGGGSFFTSNTGSVPPATNSRLSPLPPEPADFYNPTASVDIPLDSAADLKKKERELQANEAELRRRE</sequence>
<feature type="domain" description="Homoserine dehydrogenase catalytic" evidence="4">
    <location>
        <begin position="3"/>
        <end position="124"/>
    </location>
</feature>
<dbReference type="GO" id="GO:0016491">
    <property type="term" value="F:oxidoreductase activity"/>
    <property type="evidence" value="ECO:0007669"/>
    <property type="project" value="UniProtKB-KW"/>
</dbReference>
<protein>
    <submittedName>
        <fullName evidence="5">Bifunctional aspartokinase/homoserine dehydrogenase 2</fullName>
    </submittedName>
</protein>
<organism evidence="5 6">
    <name type="scientific">Abeliophyllum distichum</name>
    <dbReference type="NCBI Taxonomy" id="126358"/>
    <lineage>
        <taxon>Eukaryota</taxon>
        <taxon>Viridiplantae</taxon>
        <taxon>Streptophyta</taxon>
        <taxon>Embryophyta</taxon>
        <taxon>Tracheophyta</taxon>
        <taxon>Spermatophyta</taxon>
        <taxon>Magnoliopsida</taxon>
        <taxon>eudicotyledons</taxon>
        <taxon>Gunneridae</taxon>
        <taxon>Pentapetalae</taxon>
        <taxon>asterids</taxon>
        <taxon>lamiids</taxon>
        <taxon>Lamiales</taxon>
        <taxon>Oleaceae</taxon>
        <taxon>Forsythieae</taxon>
        <taxon>Abeliophyllum</taxon>
    </lineage>
</organism>
<name>A0ABD1R9F3_9LAMI</name>
<evidence type="ECO:0000256" key="3">
    <source>
        <dbReference type="SAM" id="MobiDB-lite"/>
    </source>
</evidence>
<comment type="caution">
    <text evidence="5">The sequence shown here is derived from an EMBL/GenBank/DDBJ whole genome shotgun (WGS) entry which is preliminary data.</text>
</comment>
<dbReference type="PANTHER" id="PTHR43070:SF5">
    <property type="entry name" value="HOMOSERINE DEHYDROGENASE"/>
    <property type="match status" value="1"/>
</dbReference>
<dbReference type="Proteomes" id="UP001604336">
    <property type="component" value="Unassembled WGS sequence"/>
</dbReference>
<evidence type="ECO:0000256" key="2">
    <source>
        <dbReference type="ARBA" id="ARBA00023002"/>
    </source>
</evidence>
<dbReference type="InterPro" id="IPR001342">
    <property type="entry name" value="HDH_cat"/>
</dbReference>
<evidence type="ECO:0000259" key="4">
    <source>
        <dbReference type="Pfam" id="PF00742"/>
    </source>
</evidence>
<dbReference type="InterPro" id="IPR011147">
    <property type="entry name" value="Bifunc_Aspkin/hSer_DH"/>
</dbReference>
<dbReference type="AlphaFoldDB" id="A0ABD1R9F3"/>
<keyword evidence="6" id="KW-1185">Reference proteome</keyword>